<dbReference type="AlphaFoldDB" id="A0AA86QFJ7"/>
<evidence type="ECO:0000256" key="1">
    <source>
        <dbReference type="ARBA" id="ARBA00022737"/>
    </source>
</evidence>
<gene>
    <name evidence="4" type="ORF">HINF_LOCUS34317</name>
    <name evidence="2" type="ORF">HINF_LOCUS37757</name>
    <name evidence="3" type="ORF">HINF_LOCUS45410</name>
    <name evidence="5" type="ORF">HINF_LOCUS77392</name>
</gene>
<dbReference type="EMBL" id="CATOUU010000893">
    <property type="protein sequence ID" value="CAI9957765.1"/>
    <property type="molecule type" value="Genomic_DNA"/>
</dbReference>
<reference evidence="4 6" key="2">
    <citation type="submission" date="2024-07" db="EMBL/GenBank/DDBJ databases">
        <authorList>
            <person name="Akdeniz Z."/>
        </authorList>
    </citation>
    <scope>NUCLEOTIDE SEQUENCE [LARGE SCALE GENOMIC DNA]</scope>
</reference>
<keyword evidence="1" id="KW-0677">Repeat</keyword>
<dbReference type="EMBL" id="CATOUU010000806">
    <property type="protein sequence ID" value="CAI9950112.1"/>
    <property type="molecule type" value="Genomic_DNA"/>
</dbReference>
<comment type="caution">
    <text evidence="3">The sequence shown here is derived from an EMBL/GenBank/DDBJ whole genome shotgun (WGS) entry which is preliminary data.</text>
</comment>
<evidence type="ECO:0000313" key="3">
    <source>
        <dbReference type="EMBL" id="CAI9957765.1"/>
    </source>
</evidence>
<evidence type="ECO:0000313" key="2">
    <source>
        <dbReference type="EMBL" id="CAI9950112.1"/>
    </source>
</evidence>
<dbReference type="Pfam" id="PF02493">
    <property type="entry name" value="MORN"/>
    <property type="match status" value="4"/>
</dbReference>
<dbReference type="Gene3D" id="2.20.110.10">
    <property type="entry name" value="Histone H3 K4-specific methyltransferase SET7/9 N-terminal domain"/>
    <property type="match status" value="2"/>
</dbReference>
<evidence type="ECO:0000313" key="4">
    <source>
        <dbReference type="EMBL" id="CAL6032085.1"/>
    </source>
</evidence>
<protein>
    <submittedName>
        <fullName evidence="3">TIR domain-containing protein</fullName>
    </submittedName>
    <submittedName>
        <fullName evidence="4">TIR_domain-containing protein</fullName>
    </submittedName>
</protein>
<dbReference type="EMBL" id="CAXDID020000759">
    <property type="protein sequence ID" value="CAL6113193.1"/>
    <property type="molecule type" value="Genomic_DNA"/>
</dbReference>
<dbReference type="SUPFAM" id="SSF82185">
    <property type="entry name" value="Histone H3 K4-specific methyltransferase SET7/9 N-terminal domain"/>
    <property type="match status" value="1"/>
</dbReference>
<dbReference type="EMBL" id="CAXDID020000121">
    <property type="protein sequence ID" value="CAL6032085.1"/>
    <property type="molecule type" value="Genomic_DNA"/>
</dbReference>
<dbReference type="Proteomes" id="UP001642409">
    <property type="component" value="Unassembled WGS sequence"/>
</dbReference>
<evidence type="ECO:0000313" key="5">
    <source>
        <dbReference type="EMBL" id="CAL6113193.1"/>
    </source>
</evidence>
<dbReference type="PANTHER" id="PTHR43215">
    <property type="entry name" value="RADIAL SPOKE HEAD 1 HOMOLOG"/>
    <property type="match status" value="1"/>
</dbReference>
<evidence type="ECO:0000313" key="6">
    <source>
        <dbReference type="Proteomes" id="UP001642409"/>
    </source>
</evidence>
<sequence>MSGQGKLTYINGNIYEGEFLNNQSCGYGIYNFVDGGVYKGQFSNDMFNGQGKYSWANGDAYEGEFKNDELDGSGIKTWQMEPYKTAFLRILSLLNDKIDQKYIFSFNYNMFVRIFKRFQDTQTQIYLFWIININFVTPHQI</sequence>
<name>A0AA86QFJ7_9EUKA</name>
<organism evidence="3">
    <name type="scientific">Hexamita inflata</name>
    <dbReference type="NCBI Taxonomy" id="28002"/>
    <lineage>
        <taxon>Eukaryota</taxon>
        <taxon>Metamonada</taxon>
        <taxon>Diplomonadida</taxon>
        <taxon>Hexamitidae</taxon>
        <taxon>Hexamitinae</taxon>
        <taxon>Hexamita</taxon>
    </lineage>
</organism>
<proteinExistence type="predicted"/>
<reference evidence="3" key="1">
    <citation type="submission" date="2023-06" db="EMBL/GenBank/DDBJ databases">
        <authorList>
            <person name="Kurt Z."/>
        </authorList>
    </citation>
    <scope>NUCLEOTIDE SEQUENCE</scope>
</reference>
<accession>A0AA86QFJ7</accession>
<dbReference type="PANTHER" id="PTHR43215:SF14">
    <property type="entry name" value="RADIAL SPOKE HEAD 1 HOMOLOG"/>
    <property type="match status" value="1"/>
</dbReference>
<dbReference type="InterPro" id="IPR003409">
    <property type="entry name" value="MORN"/>
</dbReference>
<keyword evidence="6" id="KW-1185">Reference proteome</keyword>
<dbReference type="SMART" id="SM00698">
    <property type="entry name" value="MORN"/>
    <property type="match status" value="3"/>
</dbReference>